<evidence type="ECO:0000313" key="4">
    <source>
        <dbReference type="EMBL" id="GAW82359.1"/>
    </source>
</evidence>
<dbReference type="GO" id="GO:0003756">
    <property type="term" value="F:protein disulfide isomerase activity"/>
    <property type="evidence" value="ECO:0007669"/>
    <property type="project" value="TreeGrafter"/>
</dbReference>
<name>A0A1Y1JIM3_PLAGO</name>
<comment type="caution">
    <text evidence="4">The sequence shown here is derived from an EMBL/GenBank/DDBJ whole genome shotgun (WGS) entry which is preliminary data.</text>
</comment>
<reference evidence="5" key="1">
    <citation type="submission" date="2017-04" db="EMBL/GenBank/DDBJ databases">
        <title>Plasmodium gonderi genome.</title>
        <authorList>
            <person name="Arisue N."/>
            <person name="Honma H."/>
            <person name="Kawai S."/>
            <person name="Tougan T."/>
            <person name="Tanabe K."/>
            <person name="Horii T."/>
        </authorList>
    </citation>
    <scope>NUCLEOTIDE SEQUENCE [LARGE SCALE GENOMIC DNA]</scope>
    <source>
        <strain evidence="5">ATCC 30045</strain>
    </source>
</reference>
<evidence type="ECO:0000256" key="2">
    <source>
        <dbReference type="SAM" id="SignalP"/>
    </source>
</evidence>
<sequence length="544" mass="65085">MKINKLLIYLFIIINVCKTNNDGEKKEKKILSLDLDDFEELLNDDKIFTFLIVYTHWCHKSRLVLENVDKMSNLLKYDNNLKIAKINAAVNSGIIERLNVYSYPSLFMIKKNEIHKYKGTPSIKDTLLWIYKYLDDSVYIINNNNKLDMFLELEEYNNSILFFVSRKENNIKLVKELVDICTSTGKSFCFSIINPTIISYFENQIVSEKYHFNYEEVQNKDIYGILFKRDDFIQYFYLMDESLSLLYDSNYTSEEKKQKLSEWIEKKIEPLVIKFHEYYFPLFFSNNSVTFFILYKDINKLNKMDIIKCAKKYQNITFSICGSTEIYEKRLLNELLIENIKNPVMRITEFKNHNTIPYKYVPLNDNIEINEKNIDEFIKGYLTNKKYFYRKSERPLPDEFNNGYVKIIVADTYDEYVFDSNKNVVVLFYAPWCGHCYKFEPVYREIGKRLKLYGRKYKNYHNDIVISKIDAVNNEIYDVTIEGYPTILLYTKTNKKEPIKYSGPRTVEHIIFWICEKTNTDINIQELLTIDLDDEQLFEKYEEL</sequence>
<dbReference type="SUPFAM" id="SSF52833">
    <property type="entry name" value="Thioredoxin-like"/>
    <property type="match status" value="2"/>
</dbReference>
<comment type="similarity">
    <text evidence="1">Belongs to the protein disulfide isomerase family.</text>
</comment>
<feature type="chain" id="PRO_5011987941" evidence="2">
    <location>
        <begin position="20"/>
        <end position="544"/>
    </location>
</feature>
<dbReference type="CDD" id="cd02961">
    <property type="entry name" value="PDI_a_family"/>
    <property type="match status" value="1"/>
</dbReference>
<dbReference type="AlphaFoldDB" id="A0A1Y1JIM3"/>
<feature type="signal peptide" evidence="2">
    <location>
        <begin position="1"/>
        <end position="19"/>
    </location>
</feature>
<dbReference type="PANTHER" id="PTHR18929">
    <property type="entry name" value="PROTEIN DISULFIDE ISOMERASE"/>
    <property type="match status" value="1"/>
</dbReference>
<dbReference type="InterPro" id="IPR013766">
    <property type="entry name" value="Thioredoxin_domain"/>
</dbReference>
<dbReference type="GO" id="GO:0034976">
    <property type="term" value="P:response to endoplasmic reticulum stress"/>
    <property type="evidence" value="ECO:0007669"/>
    <property type="project" value="TreeGrafter"/>
</dbReference>
<dbReference type="PANTHER" id="PTHR18929:SF219">
    <property type="entry name" value="THIOREDOXIN"/>
    <property type="match status" value="1"/>
</dbReference>
<evidence type="ECO:0000259" key="3">
    <source>
        <dbReference type="PROSITE" id="PS51352"/>
    </source>
</evidence>
<dbReference type="PROSITE" id="PS00194">
    <property type="entry name" value="THIOREDOXIN_1"/>
    <property type="match status" value="1"/>
</dbReference>
<gene>
    <name evidence="4" type="ORF">PGO_123570</name>
</gene>
<dbReference type="GO" id="GO:0006457">
    <property type="term" value="P:protein folding"/>
    <property type="evidence" value="ECO:0007669"/>
    <property type="project" value="TreeGrafter"/>
</dbReference>
<dbReference type="Pfam" id="PF00085">
    <property type="entry name" value="Thioredoxin"/>
    <property type="match status" value="2"/>
</dbReference>
<protein>
    <submittedName>
        <fullName evidence="4">Protein disulfide isomerase</fullName>
    </submittedName>
</protein>
<dbReference type="OMA" id="LIVYTHW"/>
<dbReference type="CDD" id="cd02995">
    <property type="entry name" value="PDI_a_PDI_a'_C"/>
    <property type="match status" value="1"/>
</dbReference>
<dbReference type="PROSITE" id="PS51352">
    <property type="entry name" value="THIOREDOXIN_2"/>
    <property type="match status" value="1"/>
</dbReference>
<dbReference type="OrthoDB" id="72053at2759"/>
<dbReference type="InterPro" id="IPR036249">
    <property type="entry name" value="Thioredoxin-like_sf"/>
</dbReference>
<evidence type="ECO:0000313" key="5">
    <source>
        <dbReference type="Proteomes" id="UP000195521"/>
    </source>
</evidence>
<dbReference type="Gene3D" id="3.40.30.10">
    <property type="entry name" value="Glutaredoxin"/>
    <property type="match status" value="3"/>
</dbReference>
<keyword evidence="4" id="KW-0413">Isomerase</keyword>
<dbReference type="RefSeq" id="XP_028544948.1">
    <property type="nucleotide sequence ID" value="XM_028689147.1"/>
</dbReference>
<proteinExistence type="inferred from homology"/>
<dbReference type="GO" id="GO:0005783">
    <property type="term" value="C:endoplasmic reticulum"/>
    <property type="evidence" value="ECO:0007669"/>
    <property type="project" value="TreeGrafter"/>
</dbReference>
<dbReference type="EMBL" id="BDQF01000013">
    <property type="protein sequence ID" value="GAW82359.1"/>
    <property type="molecule type" value="Genomic_DNA"/>
</dbReference>
<keyword evidence="5" id="KW-1185">Reference proteome</keyword>
<dbReference type="Pfam" id="PF13848">
    <property type="entry name" value="Thioredoxin_6"/>
    <property type="match status" value="1"/>
</dbReference>
<feature type="domain" description="Thioredoxin" evidence="3">
    <location>
        <begin position="385"/>
        <end position="519"/>
    </location>
</feature>
<dbReference type="Proteomes" id="UP000195521">
    <property type="component" value="Unassembled WGS sequence"/>
</dbReference>
<dbReference type="GeneID" id="39749096"/>
<dbReference type="InterPro" id="IPR017937">
    <property type="entry name" value="Thioredoxin_CS"/>
</dbReference>
<organism evidence="4 5">
    <name type="scientific">Plasmodium gonderi</name>
    <dbReference type="NCBI Taxonomy" id="77519"/>
    <lineage>
        <taxon>Eukaryota</taxon>
        <taxon>Sar</taxon>
        <taxon>Alveolata</taxon>
        <taxon>Apicomplexa</taxon>
        <taxon>Aconoidasida</taxon>
        <taxon>Haemosporida</taxon>
        <taxon>Plasmodiidae</taxon>
        <taxon>Plasmodium</taxon>
        <taxon>Plasmodium (Plasmodium)</taxon>
    </lineage>
</organism>
<keyword evidence="2" id="KW-0732">Signal</keyword>
<evidence type="ECO:0000256" key="1">
    <source>
        <dbReference type="ARBA" id="ARBA00006347"/>
    </source>
</evidence>
<accession>A0A1Y1JIM3</accession>